<dbReference type="InterPro" id="IPR053781">
    <property type="entry name" value="F-box_AtFBL13-like"/>
</dbReference>
<reference evidence="2 3" key="1">
    <citation type="submission" date="2019-12" db="EMBL/GenBank/DDBJ databases">
        <authorList>
            <person name="Jiao W.-B."/>
            <person name="Schneeberger K."/>
        </authorList>
    </citation>
    <scope>NUCLEOTIDE SEQUENCE [LARGE SCALE GENOMIC DNA]</scope>
    <source>
        <strain evidence="3">cv. C24</strain>
    </source>
</reference>
<evidence type="ECO:0000259" key="1">
    <source>
        <dbReference type="SMART" id="SM00579"/>
    </source>
</evidence>
<dbReference type="SUPFAM" id="SSF52047">
    <property type="entry name" value="RNI-like"/>
    <property type="match status" value="1"/>
</dbReference>
<sequence>MDKINGLPDDLLVKILSYVPTDIAVSTSILSKRWEFLWIWLPNLDYTSRWCRKPGDVGLRDFIHKNLPLHRAPVIESLRFHSNSPDIKPEDIRRWIEIAVSRHVHDLDIDHFSENENIFLKGKSLQELLSICPVLEDLSVYCDDYENTKELTIVVSSLLSLSLYIPDEWLLDGYWIDTPSLEYLKLEDWNSCDHLSLIKNMPKLREAYVDVKCFLPKSVIESITSVKHLTICSKDGYGDGFVFNQLEHLTLCVCRGDSPSLLGQLLKDSPNLRILEISVMEDHVDDVGISLNQPSSVPECLLSSLQIFKWPQYLGRPEDRDIADGFDDGYVFNQLKHLNLCVCKEESSNLLGQLLKDSPNLRILDISVVKDHGTDERNGMVSWNQPNFVPECLLSSLQTLLWSRYFGRQQDRDIAVYILKNACHLKTATILADTDEHDVPNLQMIKELALSLRTSVICQLVFVEYLN</sequence>
<dbReference type="PANTHER" id="PTHR31900">
    <property type="entry name" value="F-BOX/RNI SUPERFAMILY PROTEIN-RELATED"/>
    <property type="match status" value="1"/>
</dbReference>
<dbReference type="OrthoDB" id="1083020at2759"/>
<gene>
    <name evidence="2" type="ORF">C24_LOCUS23852</name>
</gene>
<dbReference type="InterPro" id="IPR036047">
    <property type="entry name" value="F-box-like_dom_sf"/>
</dbReference>
<dbReference type="InterPro" id="IPR050232">
    <property type="entry name" value="FBL13/AtMIF1-like"/>
</dbReference>
<dbReference type="InterPro" id="IPR032675">
    <property type="entry name" value="LRR_dom_sf"/>
</dbReference>
<dbReference type="InterPro" id="IPR006566">
    <property type="entry name" value="FBD"/>
</dbReference>
<dbReference type="Proteomes" id="UP000434276">
    <property type="component" value="Unassembled WGS sequence"/>
</dbReference>
<proteinExistence type="predicted"/>
<dbReference type="Pfam" id="PF00646">
    <property type="entry name" value="F-box"/>
    <property type="match status" value="1"/>
</dbReference>
<dbReference type="PANTHER" id="PTHR31900:SF28">
    <property type="entry name" value="FBD DOMAIN-CONTAINING PROTEIN"/>
    <property type="match status" value="1"/>
</dbReference>
<protein>
    <recommendedName>
        <fullName evidence="1">FBD domain-containing protein</fullName>
    </recommendedName>
</protein>
<dbReference type="SUPFAM" id="SSF81383">
    <property type="entry name" value="F-box domain"/>
    <property type="match status" value="1"/>
</dbReference>
<dbReference type="Pfam" id="PF08387">
    <property type="entry name" value="FBD"/>
    <property type="match status" value="2"/>
</dbReference>
<dbReference type="AlphaFoldDB" id="A0A5S9Y9L9"/>
<dbReference type="ExpressionAtlas" id="A0A5S9Y9L9">
    <property type="expression patterns" value="baseline and differential"/>
</dbReference>
<evidence type="ECO:0000313" key="3">
    <source>
        <dbReference type="Proteomes" id="UP000434276"/>
    </source>
</evidence>
<dbReference type="InterPro" id="IPR001810">
    <property type="entry name" value="F-box_dom"/>
</dbReference>
<dbReference type="SMART" id="SM00579">
    <property type="entry name" value="FBD"/>
    <property type="match status" value="1"/>
</dbReference>
<evidence type="ECO:0000313" key="2">
    <source>
        <dbReference type="EMBL" id="CAA0406156.1"/>
    </source>
</evidence>
<feature type="domain" description="FBD" evidence="1">
    <location>
        <begin position="391"/>
        <end position="463"/>
    </location>
</feature>
<organism evidence="2 3">
    <name type="scientific">Arabidopsis thaliana</name>
    <name type="common">Mouse-ear cress</name>
    <dbReference type="NCBI Taxonomy" id="3702"/>
    <lineage>
        <taxon>Eukaryota</taxon>
        <taxon>Viridiplantae</taxon>
        <taxon>Streptophyta</taxon>
        <taxon>Embryophyta</taxon>
        <taxon>Tracheophyta</taxon>
        <taxon>Spermatophyta</taxon>
        <taxon>Magnoliopsida</taxon>
        <taxon>eudicotyledons</taxon>
        <taxon>Gunneridae</taxon>
        <taxon>Pentapetalae</taxon>
        <taxon>rosids</taxon>
        <taxon>malvids</taxon>
        <taxon>Brassicales</taxon>
        <taxon>Brassicaceae</taxon>
        <taxon>Camelineae</taxon>
        <taxon>Arabidopsis</taxon>
    </lineage>
</organism>
<dbReference type="EMBL" id="CACSHJ010000096">
    <property type="protein sequence ID" value="CAA0406156.1"/>
    <property type="molecule type" value="Genomic_DNA"/>
</dbReference>
<dbReference type="CDD" id="cd22160">
    <property type="entry name" value="F-box_AtFBL13-like"/>
    <property type="match status" value="1"/>
</dbReference>
<dbReference type="Gene3D" id="3.80.10.10">
    <property type="entry name" value="Ribonuclease Inhibitor"/>
    <property type="match status" value="1"/>
</dbReference>
<accession>A0A5S9Y9L9</accession>
<name>A0A5S9Y9L9_ARATH</name>